<reference evidence="8 9" key="1">
    <citation type="submission" date="2015-09" db="EMBL/GenBank/DDBJ databases">
        <authorList>
            <consortium name="Swine Surveillance"/>
        </authorList>
    </citation>
    <scope>NUCLEOTIDE SEQUENCE [LARGE SCALE GENOMIC DNA]</scope>
    <source>
        <strain evidence="8 9">CECT 7688</strain>
    </source>
</reference>
<feature type="transmembrane region" description="Helical" evidence="7">
    <location>
        <begin position="125"/>
        <end position="148"/>
    </location>
</feature>
<dbReference type="PANTHER" id="PTHR30065:SF1">
    <property type="entry name" value="SURFACE PRESENTATION OF ANTIGENS PROTEIN SPAR"/>
    <property type="match status" value="1"/>
</dbReference>
<comment type="subcellular location">
    <subcellularLocation>
        <location evidence="1">Cell membrane</location>
        <topology evidence="1">Multi-pass membrane protein</topology>
    </subcellularLocation>
</comment>
<dbReference type="RefSeq" id="WP_058238670.1">
    <property type="nucleotide sequence ID" value="NZ_CYPW01000006.1"/>
</dbReference>
<keyword evidence="8" id="KW-0969">Cilium</keyword>
<evidence type="ECO:0000256" key="1">
    <source>
        <dbReference type="ARBA" id="ARBA00004651"/>
    </source>
</evidence>
<protein>
    <submittedName>
        <fullName evidence="8">Flagellar biosynthesis protein FliR</fullName>
    </submittedName>
</protein>
<dbReference type="GO" id="GO:0005886">
    <property type="term" value="C:plasma membrane"/>
    <property type="evidence" value="ECO:0007669"/>
    <property type="project" value="UniProtKB-SubCell"/>
</dbReference>
<gene>
    <name evidence="8" type="ORF">SHM7688_00791</name>
</gene>
<dbReference type="PANTHER" id="PTHR30065">
    <property type="entry name" value="FLAGELLAR BIOSYNTHETIC PROTEIN FLIR"/>
    <property type="match status" value="1"/>
</dbReference>
<organism evidence="8 9">
    <name type="scientific">Shimia marina</name>
    <dbReference type="NCBI Taxonomy" id="321267"/>
    <lineage>
        <taxon>Bacteria</taxon>
        <taxon>Pseudomonadati</taxon>
        <taxon>Pseudomonadota</taxon>
        <taxon>Alphaproteobacteria</taxon>
        <taxon>Rhodobacterales</taxon>
        <taxon>Roseobacteraceae</taxon>
    </lineage>
</organism>
<feature type="transmembrane region" description="Helical" evidence="7">
    <location>
        <begin position="155"/>
        <end position="174"/>
    </location>
</feature>
<dbReference type="Proteomes" id="UP000054823">
    <property type="component" value="Unassembled WGS sequence"/>
</dbReference>
<feature type="transmembrane region" description="Helical" evidence="7">
    <location>
        <begin position="212"/>
        <end position="242"/>
    </location>
</feature>
<proteinExistence type="inferred from homology"/>
<keyword evidence="3" id="KW-1003">Cell membrane</keyword>
<sequence length="257" mass="26932">MENALAVLNITEAVLWHGFLVFLRVGAAVSVLPAFGETSVPPRVKIGLAVAFTAIVAPAVPTFETIPPSFHAVARYTVTEGLTGLLIGVSIRMFVMALQTAGTIAGQSTSLAQLLGGASGEPLPAIGNVLVLAGLALAVTMGLHVYVARYLIGSYIIFPAGVFPVVEVMTEWGVPQVSAAFSMAFRLAAPFVIISALYNLMLGVINRAMPQLMVAFVGAPLITAGGLFILFLVAPALLTLWWGALQSFMINPIEGLR</sequence>
<evidence type="ECO:0000313" key="8">
    <source>
        <dbReference type="EMBL" id="CUH51355.1"/>
    </source>
</evidence>
<dbReference type="GO" id="GO:0006605">
    <property type="term" value="P:protein targeting"/>
    <property type="evidence" value="ECO:0007669"/>
    <property type="project" value="InterPro"/>
</dbReference>
<keyword evidence="6 7" id="KW-0472">Membrane</keyword>
<evidence type="ECO:0000313" key="9">
    <source>
        <dbReference type="Proteomes" id="UP000054823"/>
    </source>
</evidence>
<dbReference type="STRING" id="321267.SHM7688_00791"/>
<keyword evidence="5 7" id="KW-1133">Transmembrane helix</keyword>
<dbReference type="EMBL" id="CYPW01000006">
    <property type="protein sequence ID" value="CUH51355.1"/>
    <property type="molecule type" value="Genomic_DNA"/>
</dbReference>
<keyword evidence="8" id="KW-0966">Cell projection</keyword>
<accession>A0A0P1F9J1</accession>
<evidence type="ECO:0000256" key="3">
    <source>
        <dbReference type="ARBA" id="ARBA00022475"/>
    </source>
</evidence>
<dbReference type="InterPro" id="IPR002010">
    <property type="entry name" value="T3SS_IM_R"/>
</dbReference>
<dbReference type="PRINTS" id="PR00953">
    <property type="entry name" value="TYPE3IMRPROT"/>
</dbReference>
<evidence type="ECO:0000256" key="7">
    <source>
        <dbReference type="SAM" id="Phobius"/>
    </source>
</evidence>
<feature type="transmembrane region" description="Helical" evidence="7">
    <location>
        <begin position="14"/>
        <end position="35"/>
    </location>
</feature>
<keyword evidence="9" id="KW-1185">Reference proteome</keyword>
<evidence type="ECO:0000256" key="2">
    <source>
        <dbReference type="ARBA" id="ARBA00009772"/>
    </source>
</evidence>
<evidence type="ECO:0000256" key="6">
    <source>
        <dbReference type="ARBA" id="ARBA00023136"/>
    </source>
</evidence>
<feature type="transmembrane region" description="Helical" evidence="7">
    <location>
        <begin position="180"/>
        <end position="200"/>
    </location>
</feature>
<comment type="similarity">
    <text evidence="2">Belongs to the FliR/MopE/SpaR family.</text>
</comment>
<name>A0A0P1F9J1_9RHOB</name>
<dbReference type="Pfam" id="PF01311">
    <property type="entry name" value="Bac_export_1"/>
    <property type="match status" value="1"/>
</dbReference>
<keyword evidence="8" id="KW-0282">Flagellum</keyword>
<dbReference type="AlphaFoldDB" id="A0A0P1F9J1"/>
<keyword evidence="4 7" id="KW-0812">Transmembrane</keyword>
<feature type="transmembrane region" description="Helical" evidence="7">
    <location>
        <begin position="85"/>
        <end position="105"/>
    </location>
</feature>
<evidence type="ECO:0000256" key="5">
    <source>
        <dbReference type="ARBA" id="ARBA00022989"/>
    </source>
</evidence>
<evidence type="ECO:0000256" key="4">
    <source>
        <dbReference type="ARBA" id="ARBA00022692"/>
    </source>
</evidence>
<dbReference type="OrthoDB" id="9779817at2"/>